<evidence type="ECO:0000313" key="2">
    <source>
        <dbReference type="EMBL" id="GGA60247.1"/>
    </source>
</evidence>
<comment type="caution">
    <text evidence="2">The sequence shown here is derived from an EMBL/GenBank/DDBJ whole genome shotgun (WGS) entry which is preliminary data.</text>
</comment>
<accession>A0A916RLZ0</accession>
<gene>
    <name evidence="2" type="ORF">GCM10008025_00330</name>
</gene>
<evidence type="ECO:0000256" key="1">
    <source>
        <dbReference type="SAM" id="MobiDB-lite"/>
    </source>
</evidence>
<protein>
    <submittedName>
        <fullName evidence="2">Uncharacterized protein</fullName>
    </submittedName>
</protein>
<dbReference type="AlphaFoldDB" id="A0A916RLZ0"/>
<evidence type="ECO:0000313" key="3">
    <source>
        <dbReference type="Proteomes" id="UP000613512"/>
    </source>
</evidence>
<proteinExistence type="predicted"/>
<organism evidence="2 3">
    <name type="scientific">Ornithinibacillus halotolerans</name>
    <dbReference type="NCBI Taxonomy" id="1274357"/>
    <lineage>
        <taxon>Bacteria</taxon>
        <taxon>Bacillati</taxon>
        <taxon>Bacillota</taxon>
        <taxon>Bacilli</taxon>
        <taxon>Bacillales</taxon>
        <taxon>Bacillaceae</taxon>
        <taxon>Ornithinibacillus</taxon>
    </lineage>
</organism>
<dbReference type="Proteomes" id="UP000613512">
    <property type="component" value="Unassembled WGS sequence"/>
</dbReference>
<reference evidence="2" key="2">
    <citation type="submission" date="2020-09" db="EMBL/GenBank/DDBJ databases">
        <authorList>
            <person name="Sun Q."/>
            <person name="Zhou Y."/>
        </authorList>
    </citation>
    <scope>NUCLEOTIDE SEQUENCE</scope>
    <source>
        <strain evidence="2">CGMCC 1.12408</strain>
    </source>
</reference>
<keyword evidence="3" id="KW-1185">Reference proteome</keyword>
<feature type="region of interest" description="Disordered" evidence="1">
    <location>
        <begin position="1"/>
        <end position="57"/>
    </location>
</feature>
<name>A0A916RLZ0_9BACI</name>
<dbReference type="EMBL" id="BMEY01000001">
    <property type="protein sequence ID" value="GGA60247.1"/>
    <property type="molecule type" value="Genomic_DNA"/>
</dbReference>
<sequence length="57" mass="6582">MSEKKKLTTREIVQQQLERKKQAQENNKQTMHGNGAGKHMKSQLAKKPSMTRRKMGS</sequence>
<reference evidence="2" key="1">
    <citation type="journal article" date="2014" name="Int. J. Syst. Evol. Microbiol.">
        <title>Complete genome sequence of Corynebacterium casei LMG S-19264T (=DSM 44701T), isolated from a smear-ripened cheese.</title>
        <authorList>
            <consortium name="US DOE Joint Genome Institute (JGI-PGF)"/>
            <person name="Walter F."/>
            <person name="Albersmeier A."/>
            <person name="Kalinowski J."/>
            <person name="Ruckert C."/>
        </authorList>
    </citation>
    <scope>NUCLEOTIDE SEQUENCE</scope>
    <source>
        <strain evidence="2">CGMCC 1.12408</strain>
    </source>
</reference>